<dbReference type="SUPFAM" id="SSF46785">
    <property type="entry name" value="Winged helix' DNA-binding domain"/>
    <property type="match status" value="1"/>
</dbReference>
<feature type="domain" description="HTH lysR-type" evidence="5">
    <location>
        <begin position="1"/>
        <end position="58"/>
    </location>
</feature>
<dbReference type="InterPro" id="IPR000847">
    <property type="entry name" value="LysR_HTH_N"/>
</dbReference>
<dbReference type="Gene3D" id="1.10.10.10">
    <property type="entry name" value="Winged helix-like DNA-binding domain superfamily/Winged helix DNA-binding domain"/>
    <property type="match status" value="1"/>
</dbReference>
<dbReference type="SUPFAM" id="SSF53850">
    <property type="entry name" value="Periplasmic binding protein-like II"/>
    <property type="match status" value="1"/>
</dbReference>
<evidence type="ECO:0000256" key="2">
    <source>
        <dbReference type="ARBA" id="ARBA00023015"/>
    </source>
</evidence>
<dbReference type="InterPro" id="IPR036390">
    <property type="entry name" value="WH_DNA-bd_sf"/>
</dbReference>
<accession>A0A7Y6UQA7</accession>
<reference evidence="6 7" key="1">
    <citation type="submission" date="2020-06" db="EMBL/GenBank/DDBJ databases">
        <authorList>
            <person name="Grouzdev D.S."/>
        </authorList>
    </citation>
    <scope>NUCLEOTIDE SEQUENCE [LARGE SCALE GENOMIC DNA]</scope>
    <source>
        <strain evidence="6 7">HO-A22</strain>
    </source>
</reference>
<evidence type="ECO:0000256" key="4">
    <source>
        <dbReference type="ARBA" id="ARBA00023163"/>
    </source>
</evidence>
<evidence type="ECO:0000313" key="7">
    <source>
        <dbReference type="Proteomes" id="UP000520198"/>
    </source>
</evidence>
<evidence type="ECO:0000259" key="5">
    <source>
        <dbReference type="PROSITE" id="PS50931"/>
    </source>
</evidence>
<dbReference type="GO" id="GO:0000976">
    <property type="term" value="F:transcription cis-regulatory region binding"/>
    <property type="evidence" value="ECO:0007669"/>
    <property type="project" value="TreeGrafter"/>
</dbReference>
<dbReference type="RefSeq" id="WP_176355425.1">
    <property type="nucleotide sequence ID" value="NZ_JABWDU010000007.1"/>
</dbReference>
<organism evidence="6 7">
    <name type="scientific">Ensifer oleiphilus</name>
    <dbReference type="NCBI Taxonomy" id="2742698"/>
    <lineage>
        <taxon>Bacteria</taxon>
        <taxon>Pseudomonadati</taxon>
        <taxon>Pseudomonadota</taxon>
        <taxon>Alphaproteobacteria</taxon>
        <taxon>Hyphomicrobiales</taxon>
        <taxon>Rhizobiaceae</taxon>
        <taxon>Sinorhizobium/Ensifer group</taxon>
        <taxon>Ensifer</taxon>
    </lineage>
</organism>
<comment type="similarity">
    <text evidence="1">Belongs to the LysR transcriptional regulatory family.</text>
</comment>
<keyword evidence="4" id="KW-0804">Transcription</keyword>
<name>A0A7Y6UQA7_9HYPH</name>
<proteinExistence type="inferred from homology"/>
<dbReference type="PROSITE" id="PS50931">
    <property type="entry name" value="HTH_LYSR"/>
    <property type="match status" value="1"/>
</dbReference>
<evidence type="ECO:0000256" key="3">
    <source>
        <dbReference type="ARBA" id="ARBA00023125"/>
    </source>
</evidence>
<dbReference type="Proteomes" id="UP000520198">
    <property type="component" value="Unassembled WGS sequence"/>
</dbReference>
<dbReference type="Gene3D" id="3.40.190.10">
    <property type="entry name" value="Periplasmic binding protein-like II"/>
    <property type="match status" value="2"/>
</dbReference>
<dbReference type="AlphaFoldDB" id="A0A7Y6UQA7"/>
<keyword evidence="3" id="KW-0238">DNA-binding</keyword>
<keyword evidence="7" id="KW-1185">Reference proteome</keyword>
<evidence type="ECO:0000313" key="6">
    <source>
        <dbReference type="EMBL" id="NVD42077.1"/>
    </source>
</evidence>
<keyword evidence="2" id="KW-0805">Transcription regulation</keyword>
<evidence type="ECO:0000256" key="1">
    <source>
        <dbReference type="ARBA" id="ARBA00009437"/>
    </source>
</evidence>
<dbReference type="Pfam" id="PF03466">
    <property type="entry name" value="LysR_substrate"/>
    <property type="match status" value="1"/>
</dbReference>
<protein>
    <submittedName>
        <fullName evidence="6">LysR family transcriptional regulator</fullName>
    </submittedName>
</protein>
<dbReference type="GO" id="GO:0003700">
    <property type="term" value="F:DNA-binding transcription factor activity"/>
    <property type="evidence" value="ECO:0007669"/>
    <property type="project" value="InterPro"/>
</dbReference>
<dbReference type="Pfam" id="PF00126">
    <property type="entry name" value="HTH_1"/>
    <property type="match status" value="1"/>
</dbReference>
<dbReference type="PANTHER" id="PTHR30126">
    <property type="entry name" value="HTH-TYPE TRANSCRIPTIONAL REGULATOR"/>
    <property type="match status" value="1"/>
</dbReference>
<comment type="caution">
    <text evidence="6">The sequence shown here is derived from an EMBL/GenBank/DDBJ whole genome shotgun (WGS) entry which is preliminary data.</text>
</comment>
<dbReference type="EMBL" id="JABWDU010000007">
    <property type="protein sequence ID" value="NVD42077.1"/>
    <property type="molecule type" value="Genomic_DNA"/>
</dbReference>
<dbReference type="InterPro" id="IPR005119">
    <property type="entry name" value="LysR_subst-bd"/>
</dbReference>
<dbReference type="PANTHER" id="PTHR30126:SF94">
    <property type="entry name" value="LYSR FAMILY TRANSCRIPTIONAL REGULATOR"/>
    <property type="match status" value="1"/>
</dbReference>
<gene>
    <name evidence="6" type="ORF">HT585_24730</name>
</gene>
<sequence length="289" mass="31020">MDIRFLQSLVATVETGSIAAAARREKLTPAAVSQRIQSLERALGCLLLSRGAHSAQPTEACLSLLPRARLLIREAENLRYDAAGGGLAAELKIGAISTVLTGVFPEVLDELSRQAPSLKLVLRPGSSSQLYEQLLAGELDAAVLVEPPFTPPKGLTARVIRREPLVFISRDGVGPGDIPERIRQAPFIRYDPGSWGGRLSSQYLADAGLDPDIRCDMDALETIAMLVANGMGNSVVPAWQGLQRNGFHLAEVPDAAAYERRIVFLHQSVPSRPTPLALLTQALTQGFTG</sequence>
<dbReference type="InterPro" id="IPR036388">
    <property type="entry name" value="WH-like_DNA-bd_sf"/>
</dbReference>